<gene>
    <name evidence="2" type="ORF">F6J89_21805</name>
</gene>
<sequence length="536" mass="59157">MPENFQEGGNPPENSQLLQRLNQRLVRLPGVINKPQLHTNYQQTQTTVGRLIQRLTLPEQTKSRYSSGILQPMAISQHFKRLRLEVTPASNKYPFPSFSESPIPSTTVQKSELPKYYLQSNLKVSSQSQPPTLKSKPSDSRTQPPQAALKEGVFKISKQATIAATNNQLIARSSAKPQFLQQKSESSFDKTGNSFPLPQSTAVPAQLPITPVKSNQDSTANPIISKVGLNLTSIYPPLRISRQAKITAVNRQLISTNSTNLMPLPKLIEKGLNAASISNNQLNLQQKNTQKLPFVERYYPASTETTKTQPRVQTNSLHSVVRMQTKPHKSPVTKAVVQTKIAVEKSETLSKPVVRLTTTPKRQSKQNIEHYLLRRTLLPPATLSPLSLDSSQSQLSFPLPNQSVITQRSENAQHLSTQTPTISSSSNSNILCRESSNNSSIEKQVTTNSQLPLAIALGGRASAIADFNSNSTIARKTDIIAESTVDSGLTEIPPPARATSETTAAMDIQKIAQQVSRILTRQLAVERERRGINKWH</sequence>
<evidence type="ECO:0000256" key="1">
    <source>
        <dbReference type="SAM" id="MobiDB-lite"/>
    </source>
</evidence>
<dbReference type="AlphaFoldDB" id="A0A6B3NKP4"/>
<evidence type="ECO:0000313" key="2">
    <source>
        <dbReference type="EMBL" id="NER30181.1"/>
    </source>
</evidence>
<feature type="region of interest" description="Disordered" evidence="1">
    <location>
        <begin position="123"/>
        <end position="147"/>
    </location>
</feature>
<dbReference type="EMBL" id="JAAHFQ010000501">
    <property type="protein sequence ID" value="NER30181.1"/>
    <property type="molecule type" value="Genomic_DNA"/>
</dbReference>
<feature type="compositionally biased region" description="Polar residues" evidence="1">
    <location>
        <begin position="411"/>
        <end position="421"/>
    </location>
</feature>
<accession>A0A6B3NKP4</accession>
<name>A0A6B3NKP4_9CYAN</name>
<proteinExistence type="predicted"/>
<reference evidence="2" key="1">
    <citation type="submission" date="2019-11" db="EMBL/GenBank/DDBJ databases">
        <title>Genomic insights into an expanded diversity of filamentous marine cyanobacteria reveals the extraordinary biosynthetic potential of Moorea and Okeania.</title>
        <authorList>
            <person name="Ferreira Leao T."/>
            <person name="Wang M."/>
            <person name="Moss N."/>
            <person name="Da Silva R."/>
            <person name="Sanders J."/>
            <person name="Nurk S."/>
            <person name="Gurevich A."/>
            <person name="Humphrey G."/>
            <person name="Reher R."/>
            <person name="Zhu Q."/>
            <person name="Belda-Ferre P."/>
            <person name="Glukhov E."/>
            <person name="Rex R."/>
            <person name="Dorrestein P.C."/>
            <person name="Knight R."/>
            <person name="Pevzner P."/>
            <person name="Gerwick W.H."/>
            <person name="Gerwick L."/>
        </authorList>
    </citation>
    <scope>NUCLEOTIDE SEQUENCE</scope>
    <source>
        <strain evidence="2">SIO1C4</strain>
    </source>
</reference>
<protein>
    <submittedName>
        <fullName evidence="2">Uncharacterized protein</fullName>
    </submittedName>
</protein>
<organism evidence="2">
    <name type="scientific">Symploca sp. SIO1C4</name>
    <dbReference type="NCBI Taxonomy" id="2607765"/>
    <lineage>
        <taxon>Bacteria</taxon>
        <taxon>Bacillati</taxon>
        <taxon>Cyanobacteriota</taxon>
        <taxon>Cyanophyceae</taxon>
        <taxon>Coleofasciculales</taxon>
        <taxon>Coleofasciculaceae</taxon>
        <taxon>Symploca</taxon>
    </lineage>
</organism>
<feature type="region of interest" description="Disordered" evidence="1">
    <location>
        <begin position="411"/>
        <end position="443"/>
    </location>
</feature>
<comment type="caution">
    <text evidence="2">The sequence shown here is derived from an EMBL/GenBank/DDBJ whole genome shotgun (WGS) entry which is preliminary data.</text>
</comment>
<feature type="compositionally biased region" description="Polar residues" evidence="1">
    <location>
        <begin position="123"/>
        <end position="132"/>
    </location>
</feature>
<feature type="compositionally biased region" description="Polar residues" evidence="1">
    <location>
        <begin position="434"/>
        <end position="443"/>
    </location>
</feature>